<evidence type="ECO:0000256" key="1">
    <source>
        <dbReference type="SAM" id="MobiDB-lite"/>
    </source>
</evidence>
<dbReference type="Pfam" id="PF14309">
    <property type="entry name" value="DUF4378"/>
    <property type="match status" value="1"/>
</dbReference>
<feature type="compositionally biased region" description="Polar residues" evidence="1">
    <location>
        <begin position="1"/>
        <end position="10"/>
    </location>
</feature>
<feature type="compositionally biased region" description="Low complexity" evidence="1">
    <location>
        <begin position="614"/>
        <end position="629"/>
    </location>
</feature>
<dbReference type="EMBL" id="JACMSC010000022">
    <property type="protein sequence ID" value="KAG6468497.1"/>
    <property type="molecule type" value="Genomic_DNA"/>
</dbReference>
<accession>A0A8J5C8X6</accession>
<protein>
    <recommendedName>
        <fullName evidence="2">DUF4378 domain-containing protein</fullName>
    </recommendedName>
</protein>
<organism evidence="3 4">
    <name type="scientific">Zingiber officinale</name>
    <name type="common">Ginger</name>
    <name type="synonym">Amomum zingiber</name>
    <dbReference type="NCBI Taxonomy" id="94328"/>
    <lineage>
        <taxon>Eukaryota</taxon>
        <taxon>Viridiplantae</taxon>
        <taxon>Streptophyta</taxon>
        <taxon>Embryophyta</taxon>
        <taxon>Tracheophyta</taxon>
        <taxon>Spermatophyta</taxon>
        <taxon>Magnoliopsida</taxon>
        <taxon>Liliopsida</taxon>
        <taxon>Zingiberales</taxon>
        <taxon>Zingiberaceae</taxon>
        <taxon>Zingiber</taxon>
    </lineage>
</organism>
<reference evidence="3 4" key="1">
    <citation type="submission" date="2020-08" db="EMBL/GenBank/DDBJ databases">
        <title>Plant Genome Project.</title>
        <authorList>
            <person name="Zhang R.-G."/>
        </authorList>
    </citation>
    <scope>NUCLEOTIDE SEQUENCE [LARGE SCALE GENOMIC DNA]</scope>
    <source>
        <tissue evidence="3">Rhizome</tissue>
    </source>
</reference>
<evidence type="ECO:0000313" key="3">
    <source>
        <dbReference type="EMBL" id="KAG6468497.1"/>
    </source>
</evidence>
<feature type="compositionally biased region" description="Basic residues" evidence="1">
    <location>
        <begin position="11"/>
        <end position="21"/>
    </location>
</feature>
<dbReference type="PANTHER" id="PTHR40836">
    <property type="entry name" value="RB1-INDUCIBLE COILED-COIL PROTEIN"/>
    <property type="match status" value="1"/>
</dbReference>
<evidence type="ECO:0000259" key="2">
    <source>
        <dbReference type="Pfam" id="PF14309"/>
    </source>
</evidence>
<gene>
    <name evidence="3" type="ORF">ZIOFF_073185</name>
</gene>
<feature type="region of interest" description="Disordered" evidence="1">
    <location>
        <begin position="613"/>
        <end position="635"/>
    </location>
</feature>
<dbReference type="AlphaFoldDB" id="A0A8J5C8X6"/>
<sequence>MAQFSDSSKMAKSHKLAHKKHGDGFEAPRNSLDISSTSRGYHYITEDIPVKCHSSKVNYCTNIGTSMKKLIDGEIFRQTSDSRVQPSVAPRLMGTDSIPERGLKAHTKEHGDHSSRRSIEISKAIVISSGMGNSCSSTSSRESKQSLLLNSNERHSIVECRRKLQQQKHPQEEQLQKFKEEFEAWQASKLWQHSRSQKNRIVGDGKDYQTLGQEILNQKQMDKYLETKKKMTKEKTAHLIDNVTSSDKQIIDAQEEASLHSHAQLNKHCLSFSNSSLPTKLNSKENDLDCFPVTKTERKKERTSSATRIVILKPNFDRIDGNEEQLAASSDPLVKEHSMEDFLEEVKERLKNEVIGRSRNNFVSKGNEVRTSFDERAMNPKQIAHDIAKQIKESVTRDMGTKLIRSNSTRSSRSDIQINAPNSPGFIRRNTRKLLSEKSKNVLKNELFLENPSINHGDSGASANKGKAMPEFIFESNKGKKVYYWKSNEGVNESDPSLTQKFLTVDSDLEPQWNLIRSLSAPVSGTTFGRLLLEDRHIAAAQICRKLEASDNKFSELRKQRKDSFNLKGTVSALKHNLNFKGMLFWRKDQQIKEPSQCEFIPVEIKAAPTIENSTEVPPSPASVSSSSEEFCKQDNPSPISPLEVMEYHTSSCISEELSSNAPGKGPDMSENLEQVGMGMAVRENHQKQEVGMENKDASYSCDILANVGFCEDKSTDQANSKSNELSRPILHQVFGEVEEVCSKYGKVDTDSYIPHNDDVTIGHKLLFDLVNESLQIFLGPKIKCSMFNRWILGPASSSQGKRSLEDLWDQIQLYLNPSIDRSNALDSMVAQDLKMATWPTMLYEDMDVIGRQIERVILLNLINDVVKDMYFGTTR</sequence>
<feature type="region of interest" description="Disordered" evidence="1">
    <location>
        <begin position="1"/>
        <end position="31"/>
    </location>
</feature>
<feature type="domain" description="DUF4378" evidence="2">
    <location>
        <begin position="699"/>
        <end position="865"/>
    </location>
</feature>
<proteinExistence type="predicted"/>
<comment type="caution">
    <text evidence="3">The sequence shown here is derived from an EMBL/GenBank/DDBJ whole genome shotgun (WGS) entry which is preliminary data.</text>
</comment>
<keyword evidence="4" id="KW-1185">Reference proteome</keyword>
<dbReference type="PANTHER" id="PTHR40836:SF4">
    <property type="entry name" value="RB1-INDUCIBLE COILED-COIL PROTEIN"/>
    <property type="match status" value="1"/>
</dbReference>
<dbReference type="InterPro" id="IPR025486">
    <property type="entry name" value="DUF4378"/>
</dbReference>
<name>A0A8J5C8X6_ZINOF</name>
<dbReference type="Proteomes" id="UP000734854">
    <property type="component" value="Unassembled WGS sequence"/>
</dbReference>
<evidence type="ECO:0000313" key="4">
    <source>
        <dbReference type="Proteomes" id="UP000734854"/>
    </source>
</evidence>